<reference evidence="1" key="1">
    <citation type="journal article" date="2015" name="Nature">
        <title>Complex archaea that bridge the gap between prokaryotes and eukaryotes.</title>
        <authorList>
            <person name="Spang A."/>
            <person name="Saw J.H."/>
            <person name="Jorgensen S.L."/>
            <person name="Zaremba-Niedzwiedzka K."/>
            <person name="Martijn J."/>
            <person name="Lind A.E."/>
            <person name="van Eijk R."/>
            <person name="Schleper C."/>
            <person name="Guy L."/>
            <person name="Ettema T.J."/>
        </authorList>
    </citation>
    <scope>NUCLEOTIDE SEQUENCE</scope>
</reference>
<organism evidence="1">
    <name type="scientific">marine sediment metagenome</name>
    <dbReference type="NCBI Taxonomy" id="412755"/>
    <lineage>
        <taxon>unclassified sequences</taxon>
        <taxon>metagenomes</taxon>
        <taxon>ecological metagenomes</taxon>
    </lineage>
</organism>
<accession>A0A0F9SMM4</accession>
<protein>
    <submittedName>
        <fullName evidence="1">Uncharacterized protein</fullName>
    </submittedName>
</protein>
<dbReference type="EMBL" id="LAZR01002400">
    <property type="protein sequence ID" value="KKN30513.1"/>
    <property type="molecule type" value="Genomic_DNA"/>
</dbReference>
<comment type="caution">
    <text evidence="1">The sequence shown here is derived from an EMBL/GenBank/DDBJ whole genome shotgun (WGS) entry which is preliminary data.</text>
</comment>
<name>A0A0F9SMM4_9ZZZZ</name>
<gene>
    <name evidence="1" type="ORF">LCGC14_0833380</name>
</gene>
<sequence>MIDHELEKAVGVALAVVLRQGPENQIKHVSQRCGSLGVEPVTMLEECVLLDVLIAIASTKPDGKDIRGPSQECWERIGNHATRYWRRQRK</sequence>
<dbReference type="AlphaFoldDB" id="A0A0F9SMM4"/>
<proteinExistence type="predicted"/>
<evidence type="ECO:0000313" key="1">
    <source>
        <dbReference type="EMBL" id="KKN30513.1"/>
    </source>
</evidence>